<dbReference type="RefSeq" id="XP_014147183.1">
    <property type="nucleotide sequence ID" value="XM_014291708.1"/>
</dbReference>
<keyword evidence="1" id="KW-0677">Repeat</keyword>
<dbReference type="PROSITE" id="PS50012">
    <property type="entry name" value="RCC1_3"/>
    <property type="match status" value="2"/>
</dbReference>
<accession>A0A0L0F9R9</accession>
<evidence type="ECO:0000313" key="3">
    <source>
        <dbReference type="EMBL" id="KNC73281.1"/>
    </source>
</evidence>
<dbReference type="InterPro" id="IPR000408">
    <property type="entry name" value="Reg_chr_condens"/>
</dbReference>
<dbReference type="SUPFAM" id="SSF50985">
    <property type="entry name" value="RCC1/BLIP-II"/>
    <property type="match status" value="1"/>
</dbReference>
<protein>
    <submittedName>
        <fullName evidence="3">Uncharacterized protein</fullName>
    </submittedName>
</protein>
<name>A0A0L0F9R9_9EUKA</name>
<sequence>DGTVHALGYNRWGQLGLGGTEAYACEPKKIPRLRDIVYIAAGATHSMAIDSKGALFMWGSNRYGKCASYGKGKPSPPVVEFPHKVASLAPVKSVVGGMGHTVILLRCVENCVQDTYER</sequence>
<evidence type="ECO:0000256" key="2">
    <source>
        <dbReference type="PROSITE-ProRule" id="PRU00235"/>
    </source>
</evidence>
<dbReference type="eggNOG" id="KOG0941">
    <property type="taxonomic scope" value="Eukaryota"/>
</dbReference>
<dbReference type="InterPro" id="IPR051625">
    <property type="entry name" value="Signaling_Regulatory_Domain"/>
</dbReference>
<dbReference type="Proteomes" id="UP000054560">
    <property type="component" value="Unassembled WGS sequence"/>
</dbReference>
<dbReference type="Gene3D" id="2.130.10.30">
    <property type="entry name" value="Regulator of chromosome condensation 1/beta-lactamase-inhibitor protein II"/>
    <property type="match status" value="1"/>
</dbReference>
<gene>
    <name evidence="3" type="ORF">SARC_14159</name>
</gene>
<dbReference type="Pfam" id="PF00415">
    <property type="entry name" value="RCC1"/>
    <property type="match status" value="2"/>
</dbReference>
<feature type="non-terminal residue" evidence="3">
    <location>
        <position position="1"/>
    </location>
</feature>
<evidence type="ECO:0000256" key="1">
    <source>
        <dbReference type="ARBA" id="ARBA00022737"/>
    </source>
</evidence>
<dbReference type="EMBL" id="KQ245829">
    <property type="protein sequence ID" value="KNC73281.1"/>
    <property type="molecule type" value="Genomic_DNA"/>
</dbReference>
<dbReference type="OrthoDB" id="16281at2759"/>
<organism evidence="3 4">
    <name type="scientific">Sphaeroforma arctica JP610</name>
    <dbReference type="NCBI Taxonomy" id="667725"/>
    <lineage>
        <taxon>Eukaryota</taxon>
        <taxon>Ichthyosporea</taxon>
        <taxon>Ichthyophonida</taxon>
        <taxon>Sphaeroforma</taxon>
    </lineage>
</organism>
<dbReference type="InterPro" id="IPR009091">
    <property type="entry name" value="RCC1/BLIP-II"/>
</dbReference>
<feature type="repeat" description="RCC1" evidence="2">
    <location>
        <begin position="2"/>
        <end position="52"/>
    </location>
</feature>
<proteinExistence type="predicted"/>
<dbReference type="PANTHER" id="PTHR22872">
    <property type="entry name" value="BTK-BINDING PROTEIN-RELATED"/>
    <property type="match status" value="1"/>
</dbReference>
<dbReference type="GeneID" id="25914663"/>
<reference evidence="3 4" key="1">
    <citation type="submission" date="2011-02" db="EMBL/GenBank/DDBJ databases">
        <title>The Genome Sequence of Sphaeroforma arctica JP610.</title>
        <authorList>
            <consortium name="The Broad Institute Genome Sequencing Platform"/>
            <person name="Russ C."/>
            <person name="Cuomo C."/>
            <person name="Young S.K."/>
            <person name="Zeng Q."/>
            <person name="Gargeya S."/>
            <person name="Alvarado L."/>
            <person name="Berlin A."/>
            <person name="Chapman S.B."/>
            <person name="Chen Z."/>
            <person name="Freedman E."/>
            <person name="Gellesch M."/>
            <person name="Goldberg J."/>
            <person name="Griggs A."/>
            <person name="Gujja S."/>
            <person name="Heilman E."/>
            <person name="Heiman D."/>
            <person name="Howarth C."/>
            <person name="Mehta T."/>
            <person name="Neiman D."/>
            <person name="Pearson M."/>
            <person name="Roberts A."/>
            <person name="Saif S."/>
            <person name="Shea T."/>
            <person name="Shenoy N."/>
            <person name="Sisk P."/>
            <person name="Stolte C."/>
            <person name="Sykes S."/>
            <person name="White J."/>
            <person name="Yandava C."/>
            <person name="Burger G."/>
            <person name="Gray M.W."/>
            <person name="Holland P.W.H."/>
            <person name="King N."/>
            <person name="Lang F.B.F."/>
            <person name="Roger A.J."/>
            <person name="Ruiz-Trillo I."/>
            <person name="Haas B."/>
            <person name="Nusbaum C."/>
            <person name="Birren B."/>
        </authorList>
    </citation>
    <scope>NUCLEOTIDE SEQUENCE [LARGE SCALE GENOMIC DNA]</scope>
    <source>
        <strain evidence="3 4">JP610</strain>
    </source>
</reference>
<keyword evidence="4" id="KW-1185">Reference proteome</keyword>
<evidence type="ECO:0000313" key="4">
    <source>
        <dbReference type="Proteomes" id="UP000054560"/>
    </source>
</evidence>
<feature type="repeat" description="RCC1" evidence="2">
    <location>
        <begin position="53"/>
        <end position="107"/>
    </location>
</feature>
<dbReference type="AlphaFoldDB" id="A0A0L0F9R9"/>